<gene>
    <name evidence="1" type="ORF">Q4521_13615</name>
</gene>
<dbReference type="EMBL" id="JAUOPB010000009">
    <property type="protein sequence ID" value="MDO6423513.1"/>
    <property type="molecule type" value="Genomic_DNA"/>
</dbReference>
<sequence length="123" mass="13853">MVYLTLSVGSIDSAMEYYADKLGFFDRVAGRLMCNLGVDLILDLEEIGSERHFNYFGQNKHVVSKFRIHIGGDLPEVSIPILDYLNRNSVEYKETINIAGHFLEFIDPSGNSFGVHAHNSVIE</sequence>
<evidence type="ECO:0008006" key="3">
    <source>
        <dbReference type="Google" id="ProtNLM"/>
    </source>
</evidence>
<dbReference type="Proteomes" id="UP001169760">
    <property type="component" value="Unassembled WGS sequence"/>
</dbReference>
<evidence type="ECO:0000313" key="2">
    <source>
        <dbReference type="Proteomes" id="UP001169760"/>
    </source>
</evidence>
<name>A0AAW7X769_9GAMM</name>
<dbReference type="AlphaFoldDB" id="A0AAW7X769"/>
<reference evidence="1" key="1">
    <citation type="submission" date="2023-07" db="EMBL/GenBank/DDBJ databases">
        <title>Genome content predicts the carbon catabolic preferences of heterotrophic bacteria.</title>
        <authorList>
            <person name="Gralka M."/>
        </authorList>
    </citation>
    <scope>NUCLEOTIDE SEQUENCE</scope>
    <source>
        <strain evidence="1">I3M17_2</strain>
    </source>
</reference>
<organism evidence="1 2">
    <name type="scientific">Saccharophagus degradans</name>
    <dbReference type="NCBI Taxonomy" id="86304"/>
    <lineage>
        <taxon>Bacteria</taxon>
        <taxon>Pseudomonadati</taxon>
        <taxon>Pseudomonadota</taxon>
        <taxon>Gammaproteobacteria</taxon>
        <taxon>Cellvibrionales</taxon>
        <taxon>Cellvibrionaceae</taxon>
        <taxon>Saccharophagus</taxon>
    </lineage>
</organism>
<accession>A0AAW7X769</accession>
<evidence type="ECO:0000313" key="1">
    <source>
        <dbReference type="EMBL" id="MDO6423513.1"/>
    </source>
</evidence>
<protein>
    <recommendedName>
        <fullName evidence="3">VOC domain-containing protein</fullName>
    </recommendedName>
</protein>
<dbReference type="RefSeq" id="WP_280946332.1">
    <property type="nucleotide sequence ID" value="NZ_CP123764.1"/>
</dbReference>
<comment type="caution">
    <text evidence="1">The sequence shown here is derived from an EMBL/GenBank/DDBJ whole genome shotgun (WGS) entry which is preliminary data.</text>
</comment>
<proteinExistence type="predicted"/>